<feature type="compositionally biased region" description="Acidic residues" evidence="12">
    <location>
        <begin position="637"/>
        <end position="655"/>
    </location>
</feature>
<dbReference type="Pfam" id="PF00580">
    <property type="entry name" value="UvrD-helicase"/>
    <property type="match status" value="1"/>
</dbReference>
<feature type="binding site" evidence="11">
    <location>
        <begin position="29"/>
        <end position="36"/>
    </location>
    <ligand>
        <name>ATP</name>
        <dbReference type="ChEBI" id="CHEBI:30616"/>
    </ligand>
</feature>
<reference evidence="16" key="1">
    <citation type="submission" date="2017-09" db="EMBL/GenBank/DDBJ databases">
        <title>Depth-based differentiation of microbial function through sediment-hosted aquifers and enrichment of novel symbionts in the deep terrestrial subsurface.</title>
        <authorList>
            <person name="Probst A.J."/>
            <person name="Ladd B."/>
            <person name="Jarett J.K."/>
            <person name="Geller-Mcgrath D.E."/>
            <person name="Sieber C.M.K."/>
            <person name="Emerson J.B."/>
            <person name="Anantharaman K."/>
            <person name="Thomas B.C."/>
            <person name="Malmstrom R."/>
            <person name="Stieglmeier M."/>
            <person name="Klingl A."/>
            <person name="Woyke T."/>
            <person name="Ryan C.M."/>
            <person name="Banfield J.F."/>
        </authorList>
    </citation>
    <scope>NUCLEOTIDE SEQUENCE [LARGE SCALE GENOMIC DNA]</scope>
</reference>
<gene>
    <name evidence="15" type="ORF">COU85_02200</name>
</gene>
<dbReference type="CDD" id="cd17932">
    <property type="entry name" value="DEXQc_UvrD"/>
    <property type="match status" value="1"/>
</dbReference>
<dbReference type="GO" id="GO:0005829">
    <property type="term" value="C:cytosol"/>
    <property type="evidence" value="ECO:0007669"/>
    <property type="project" value="TreeGrafter"/>
</dbReference>
<keyword evidence="5 11" id="KW-0067">ATP-binding</keyword>
<dbReference type="PANTHER" id="PTHR11070:SF2">
    <property type="entry name" value="ATP-DEPENDENT DNA HELICASE SRS2"/>
    <property type="match status" value="1"/>
</dbReference>
<evidence type="ECO:0000256" key="9">
    <source>
        <dbReference type="ARBA" id="ARBA00034808"/>
    </source>
</evidence>
<evidence type="ECO:0000259" key="14">
    <source>
        <dbReference type="PROSITE" id="PS51217"/>
    </source>
</evidence>
<dbReference type="InterPro" id="IPR014017">
    <property type="entry name" value="DNA_helicase_UvrD-like_C"/>
</dbReference>
<evidence type="ECO:0000256" key="3">
    <source>
        <dbReference type="ARBA" id="ARBA00022801"/>
    </source>
</evidence>
<feature type="domain" description="UvrD-like helicase C-terminal" evidence="14">
    <location>
        <begin position="288"/>
        <end position="545"/>
    </location>
</feature>
<dbReference type="Gene3D" id="3.40.50.300">
    <property type="entry name" value="P-loop containing nucleotide triphosphate hydrolases"/>
    <property type="match status" value="2"/>
</dbReference>
<dbReference type="Proteomes" id="UP000231086">
    <property type="component" value="Unassembled WGS sequence"/>
</dbReference>
<comment type="caution">
    <text evidence="15">The sequence shown here is derived from an EMBL/GenBank/DDBJ whole genome shotgun (WGS) entry which is preliminary data.</text>
</comment>
<evidence type="ECO:0000256" key="8">
    <source>
        <dbReference type="ARBA" id="ARBA00034617"/>
    </source>
</evidence>
<keyword evidence="2 11" id="KW-0547">Nucleotide-binding</keyword>
<evidence type="ECO:0000256" key="2">
    <source>
        <dbReference type="ARBA" id="ARBA00022741"/>
    </source>
</evidence>
<dbReference type="Gene3D" id="1.10.486.10">
    <property type="entry name" value="PCRA, domain 4"/>
    <property type="match status" value="1"/>
</dbReference>
<dbReference type="GO" id="GO:0043138">
    <property type="term" value="F:3'-5' DNA helicase activity"/>
    <property type="evidence" value="ECO:0007669"/>
    <property type="project" value="UniProtKB-EC"/>
</dbReference>
<dbReference type="GO" id="GO:0003677">
    <property type="term" value="F:DNA binding"/>
    <property type="evidence" value="ECO:0007669"/>
    <property type="project" value="UniProtKB-KW"/>
</dbReference>
<accession>A0A2M8KIG8</accession>
<dbReference type="InterPro" id="IPR000212">
    <property type="entry name" value="DNA_helicase_UvrD/REP"/>
</dbReference>
<evidence type="ECO:0000256" key="10">
    <source>
        <dbReference type="ARBA" id="ARBA00048988"/>
    </source>
</evidence>
<dbReference type="InterPro" id="IPR013986">
    <property type="entry name" value="DExx_box_DNA_helicase_dom_sf"/>
</dbReference>
<keyword evidence="3 11" id="KW-0378">Hydrolase</keyword>
<sequence>MPKNPLLQELNQKQQAAVKIISGPVLILAGPGSGKTRVLTHRIAYLLRKNIPAKNILAVTFTNKAAEEMRRRVSRLIAKKSVPLPLVGTFHSICARWLRAEIKRLGYGAGFSIFDTDDTRGLLKKVMRELSISPEQFKVNLVRQVISAAKNELAGPELYESQAFDFFPKTISKIYTRYQQRLREINALDFDDLILLMVKIFQDCPDVLAKYQNRFRYLLIDEYQDTNHAQYVLISLLAKKYRNLFVIGDEAQSIYGFRGADFRNILNFEQDYPEAKIILLEQNYRSTQQILDAAHCVIAPARQKKEKRLWTDNQNGQPLIVFQACSGSEEGEFVISEIKKLQAAEGLTWRDFVVLYRTNAQSRGVEEAFLRAGIPYKIIGGFKFYERKEIKDLLAYLKYLQNKNDFVSLERIINTPPRGIGQNTLQQIQQNGWQLKAAGKSKVAVFAELIEKLAGIAKRQKLSRLIKKISALTGYKEYLLDGTEEGISRWENVLELLSVAQKYDRQKPGRGLELFLEEVSLLTDQDEISDQHNQVNLMTLHCAKGLEFPVVFIIGFEEGLFPHSRSLEEEGQIEEERRLCYVGITRAKSHLYLLYAQQRQLYGGFQANPPSRFLDEISPRLLKKQKSPHLKDNWLLDPDDDWDEDDDEVEEIEWE</sequence>
<dbReference type="Gene3D" id="1.10.10.160">
    <property type="match status" value="1"/>
</dbReference>
<dbReference type="PANTHER" id="PTHR11070">
    <property type="entry name" value="UVRD / RECB / PCRA DNA HELICASE FAMILY MEMBER"/>
    <property type="match status" value="1"/>
</dbReference>
<dbReference type="CDD" id="cd18807">
    <property type="entry name" value="SF1_C_UvrD"/>
    <property type="match status" value="1"/>
</dbReference>
<evidence type="ECO:0000256" key="12">
    <source>
        <dbReference type="SAM" id="MobiDB-lite"/>
    </source>
</evidence>
<dbReference type="InterPro" id="IPR027417">
    <property type="entry name" value="P-loop_NTPase"/>
</dbReference>
<evidence type="ECO:0000256" key="4">
    <source>
        <dbReference type="ARBA" id="ARBA00022806"/>
    </source>
</evidence>
<comment type="catalytic activity">
    <reaction evidence="10">
        <text>ATP + H2O = ADP + phosphate + H(+)</text>
        <dbReference type="Rhea" id="RHEA:13065"/>
        <dbReference type="ChEBI" id="CHEBI:15377"/>
        <dbReference type="ChEBI" id="CHEBI:15378"/>
        <dbReference type="ChEBI" id="CHEBI:30616"/>
        <dbReference type="ChEBI" id="CHEBI:43474"/>
        <dbReference type="ChEBI" id="CHEBI:456216"/>
        <dbReference type="EC" id="5.6.2.4"/>
    </reaction>
</comment>
<evidence type="ECO:0000256" key="5">
    <source>
        <dbReference type="ARBA" id="ARBA00022840"/>
    </source>
</evidence>
<dbReference type="InterPro" id="IPR014016">
    <property type="entry name" value="UvrD-like_ATP-bd"/>
</dbReference>
<dbReference type="Pfam" id="PF13361">
    <property type="entry name" value="UvrD_C"/>
    <property type="match status" value="1"/>
</dbReference>
<organism evidence="15 16">
    <name type="scientific">Candidatus Portnoybacteria bacterium CG10_big_fil_rev_8_21_14_0_10_44_7</name>
    <dbReference type="NCBI Taxonomy" id="1974816"/>
    <lineage>
        <taxon>Bacteria</taxon>
        <taxon>Candidatus Portnoyibacteriota</taxon>
    </lineage>
</organism>
<dbReference type="EMBL" id="PFEA01000040">
    <property type="protein sequence ID" value="PJE59710.1"/>
    <property type="molecule type" value="Genomic_DNA"/>
</dbReference>
<comment type="catalytic activity">
    <reaction evidence="8">
        <text>Couples ATP hydrolysis with the unwinding of duplex DNA by translocating in the 3'-5' direction.</text>
        <dbReference type="EC" id="5.6.2.4"/>
    </reaction>
</comment>
<dbReference type="PROSITE" id="PS51217">
    <property type="entry name" value="UVRD_HELICASE_CTER"/>
    <property type="match status" value="1"/>
</dbReference>
<name>A0A2M8KIG8_9BACT</name>
<evidence type="ECO:0000256" key="1">
    <source>
        <dbReference type="ARBA" id="ARBA00009922"/>
    </source>
</evidence>
<dbReference type="PROSITE" id="PS51198">
    <property type="entry name" value="UVRD_HELICASE_ATP_BIND"/>
    <property type="match status" value="1"/>
</dbReference>
<dbReference type="GO" id="GO:0016887">
    <property type="term" value="F:ATP hydrolysis activity"/>
    <property type="evidence" value="ECO:0007669"/>
    <property type="project" value="RHEA"/>
</dbReference>
<dbReference type="GO" id="GO:0005524">
    <property type="term" value="F:ATP binding"/>
    <property type="evidence" value="ECO:0007669"/>
    <property type="project" value="UniProtKB-UniRule"/>
</dbReference>
<keyword evidence="4 11" id="KW-0347">Helicase</keyword>
<proteinExistence type="inferred from homology"/>
<keyword evidence="6" id="KW-0238">DNA-binding</keyword>
<keyword evidence="7" id="KW-0413">Isomerase</keyword>
<dbReference type="SUPFAM" id="SSF52540">
    <property type="entry name" value="P-loop containing nucleoside triphosphate hydrolases"/>
    <property type="match status" value="1"/>
</dbReference>
<evidence type="ECO:0000256" key="6">
    <source>
        <dbReference type="ARBA" id="ARBA00023125"/>
    </source>
</evidence>
<evidence type="ECO:0000313" key="16">
    <source>
        <dbReference type="Proteomes" id="UP000231086"/>
    </source>
</evidence>
<dbReference type="FunFam" id="1.10.10.160:FF:000001">
    <property type="entry name" value="ATP-dependent DNA helicase"/>
    <property type="match status" value="1"/>
</dbReference>
<comment type="similarity">
    <text evidence="1">Belongs to the helicase family. UvrD subfamily.</text>
</comment>
<feature type="domain" description="UvrD-like helicase ATP-binding" evidence="13">
    <location>
        <begin position="8"/>
        <end position="287"/>
    </location>
</feature>
<dbReference type="GO" id="GO:0009314">
    <property type="term" value="P:response to radiation"/>
    <property type="evidence" value="ECO:0007669"/>
    <property type="project" value="UniProtKB-ARBA"/>
</dbReference>
<evidence type="ECO:0000259" key="13">
    <source>
        <dbReference type="PROSITE" id="PS51198"/>
    </source>
</evidence>
<evidence type="ECO:0000256" key="11">
    <source>
        <dbReference type="PROSITE-ProRule" id="PRU00560"/>
    </source>
</evidence>
<evidence type="ECO:0000256" key="7">
    <source>
        <dbReference type="ARBA" id="ARBA00023235"/>
    </source>
</evidence>
<evidence type="ECO:0000313" key="15">
    <source>
        <dbReference type="EMBL" id="PJE59710.1"/>
    </source>
</evidence>
<dbReference type="AlphaFoldDB" id="A0A2M8KIG8"/>
<feature type="region of interest" description="Disordered" evidence="12">
    <location>
        <begin position="625"/>
        <end position="655"/>
    </location>
</feature>
<dbReference type="GO" id="GO:0033202">
    <property type="term" value="C:DNA helicase complex"/>
    <property type="evidence" value="ECO:0007669"/>
    <property type="project" value="TreeGrafter"/>
</dbReference>
<protein>
    <recommendedName>
        <fullName evidence="9">DNA 3'-5' helicase</fullName>
        <ecNumber evidence="9">5.6.2.4</ecNumber>
    </recommendedName>
</protein>
<dbReference type="GO" id="GO:0000725">
    <property type="term" value="P:recombinational repair"/>
    <property type="evidence" value="ECO:0007669"/>
    <property type="project" value="TreeGrafter"/>
</dbReference>
<dbReference type="EC" id="5.6.2.4" evidence="9"/>